<dbReference type="GO" id="GO:0051213">
    <property type="term" value="F:dioxygenase activity"/>
    <property type="evidence" value="ECO:0007669"/>
    <property type="project" value="UniProtKB-KW"/>
</dbReference>
<dbReference type="Pfam" id="PF00067">
    <property type="entry name" value="p450"/>
    <property type="match status" value="1"/>
</dbReference>
<dbReference type="InterPro" id="IPR050783">
    <property type="entry name" value="Oxylipin_biosynth_metab"/>
</dbReference>
<feature type="compositionally biased region" description="Low complexity" evidence="7">
    <location>
        <begin position="7"/>
        <end position="16"/>
    </location>
</feature>
<dbReference type="SUPFAM" id="SSF48113">
    <property type="entry name" value="Heme-dependent peroxidases"/>
    <property type="match status" value="1"/>
</dbReference>
<dbReference type="EMBL" id="JABCKI010005767">
    <property type="protein sequence ID" value="KAG5638347.1"/>
    <property type="molecule type" value="Genomic_DNA"/>
</dbReference>
<comment type="subunit">
    <text evidence="2">Homotetramer.</text>
</comment>
<evidence type="ECO:0000256" key="6">
    <source>
        <dbReference type="ARBA" id="ARBA00023004"/>
    </source>
</evidence>
<dbReference type="GO" id="GO:0004497">
    <property type="term" value="F:monooxygenase activity"/>
    <property type="evidence" value="ECO:0007669"/>
    <property type="project" value="InterPro"/>
</dbReference>
<proteinExistence type="inferred from homology"/>
<dbReference type="Proteomes" id="UP000717328">
    <property type="component" value="Unassembled WGS sequence"/>
</dbReference>
<evidence type="ECO:0000256" key="3">
    <source>
        <dbReference type="ARBA" id="ARBA00022723"/>
    </source>
</evidence>
<dbReference type="GO" id="GO:0016705">
    <property type="term" value="F:oxidoreductase activity, acting on paired donors, with incorporation or reduction of molecular oxygen"/>
    <property type="evidence" value="ECO:0007669"/>
    <property type="project" value="InterPro"/>
</dbReference>
<dbReference type="InterPro" id="IPR019791">
    <property type="entry name" value="Haem_peroxidase_animal"/>
</dbReference>
<dbReference type="InterPro" id="IPR001128">
    <property type="entry name" value="Cyt_P450"/>
</dbReference>
<dbReference type="PANTHER" id="PTHR11903">
    <property type="entry name" value="PROSTAGLANDIN G/H SYNTHASE"/>
    <property type="match status" value="1"/>
</dbReference>
<comment type="similarity">
    <text evidence="1">Belongs to the cytochrome P450 family.</text>
</comment>
<evidence type="ECO:0000256" key="7">
    <source>
        <dbReference type="SAM" id="MobiDB-lite"/>
    </source>
</evidence>
<dbReference type="InterPro" id="IPR037120">
    <property type="entry name" value="Haem_peroxidase_sf_animal"/>
</dbReference>
<evidence type="ECO:0000313" key="8">
    <source>
        <dbReference type="EMBL" id="KAG5638347.1"/>
    </source>
</evidence>
<keyword evidence="3" id="KW-0479">Metal-binding</keyword>
<dbReference type="SUPFAM" id="SSF48264">
    <property type="entry name" value="Cytochrome P450"/>
    <property type="match status" value="1"/>
</dbReference>
<gene>
    <name evidence="8" type="ORF">H0H81_000480</name>
</gene>
<dbReference type="GO" id="GO:0005506">
    <property type="term" value="F:iron ion binding"/>
    <property type="evidence" value="ECO:0007669"/>
    <property type="project" value="InterPro"/>
</dbReference>
<dbReference type="InterPro" id="IPR036396">
    <property type="entry name" value="Cyt_P450_sf"/>
</dbReference>
<evidence type="ECO:0000256" key="1">
    <source>
        <dbReference type="ARBA" id="ARBA00010617"/>
    </source>
</evidence>
<dbReference type="OrthoDB" id="823504at2759"/>
<protein>
    <recommendedName>
        <fullName evidence="10">Heme peroxidase</fullName>
    </recommendedName>
</protein>
<dbReference type="GO" id="GO:0006631">
    <property type="term" value="P:fatty acid metabolic process"/>
    <property type="evidence" value="ECO:0007669"/>
    <property type="project" value="UniProtKB-ARBA"/>
</dbReference>
<dbReference type="InterPro" id="IPR002397">
    <property type="entry name" value="Cyt_P450_B"/>
</dbReference>
<name>A0A9P7G064_9AGAR</name>
<evidence type="ECO:0000256" key="5">
    <source>
        <dbReference type="ARBA" id="ARBA00023002"/>
    </source>
</evidence>
<dbReference type="PANTHER" id="PTHR11903:SF37">
    <property type="entry name" value="PSI-PRODUCING OXYGENASE A"/>
    <property type="match status" value="1"/>
</dbReference>
<reference evidence="8" key="2">
    <citation type="submission" date="2021-10" db="EMBL/GenBank/DDBJ databases">
        <title>Phylogenomics reveals ancestral predisposition of the termite-cultivated fungus Termitomyces towards a domesticated lifestyle.</title>
        <authorList>
            <person name="Auxier B."/>
            <person name="Grum-Grzhimaylo A."/>
            <person name="Cardenas M.E."/>
            <person name="Lodge J.D."/>
            <person name="Laessoe T."/>
            <person name="Pedersen O."/>
            <person name="Smith M.E."/>
            <person name="Kuyper T.W."/>
            <person name="Franco-Molano E.A."/>
            <person name="Baroni T.J."/>
            <person name="Aanen D.K."/>
        </authorList>
    </citation>
    <scope>NUCLEOTIDE SEQUENCE</scope>
    <source>
        <strain evidence="8">D49</strain>
    </source>
</reference>
<keyword evidence="6" id="KW-0408">Iron</keyword>
<evidence type="ECO:0008006" key="10">
    <source>
        <dbReference type="Google" id="ProtNLM"/>
    </source>
</evidence>
<dbReference type="Pfam" id="PF03098">
    <property type="entry name" value="An_peroxidase"/>
    <property type="match status" value="1"/>
</dbReference>
<dbReference type="GO" id="GO:0020037">
    <property type="term" value="F:heme binding"/>
    <property type="evidence" value="ECO:0007669"/>
    <property type="project" value="InterPro"/>
</dbReference>
<evidence type="ECO:0000256" key="2">
    <source>
        <dbReference type="ARBA" id="ARBA00011881"/>
    </source>
</evidence>
<keyword evidence="4" id="KW-0223">Dioxygenase</keyword>
<keyword evidence="9" id="KW-1185">Reference proteome</keyword>
<keyword evidence="5" id="KW-0560">Oxidoreductase</keyword>
<dbReference type="AlphaFoldDB" id="A0A9P7G064"/>
<evidence type="ECO:0000256" key="4">
    <source>
        <dbReference type="ARBA" id="ARBA00022964"/>
    </source>
</evidence>
<dbReference type="GO" id="GO:0004601">
    <property type="term" value="F:peroxidase activity"/>
    <property type="evidence" value="ECO:0007669"/>
    <property type="project" value="InterPro"/>
</dbReference>
<dbReference type="PRINTS" id="PR00359">
    <property type="entry name" value="BP450"/>
</dbReference>
<dbReference type="Gene3D" id="1.10.640.10">
    <property type="entry name" value="Haem peroxidase domain superfamily, animal type"/>
    <property type="match status" value="2"/>
</dbReference>
<dbReference type="Gene3D" id="1.10.630.10">
    <property type="entry name" value="Cytochrome P450"/>
    <property type="match status" value="1"/>
</dbReference>
<evidence type="ECO:0000313" key="9">
    <source>
        <dbReference type="Proteomes" id="UP000717328"/>
    </source>
</evidence>
<dbReference type="InterPro" id="IPR010255">
    <property type="entry name" value="Haem_peroxidase_sf"/>
</dbReference>
<feature type="region of interest" description="Disordered" evidence="7">
    <location>
        <begin position="1"/>
        <end position="47"/>
    </location>
</feature>
<dbReference type="GO" id="GO:0006979">
    <property type="term" value="P:response to oxidative stress"/>
    <property type="evidence" value="ECO:0007669"/>
    <property type="project" value="InterPro"/>
</dbReference>
<comment type="caution">
    <text evidence="8">The sequence shown here is derived from an EMBL/GenBank/DDBJ whole genome shotgun (WGS) entry which is preliminary data.</text>
</comment>
<reference evidence="8" key="1">
    <citation type="submission" date="2021-02" db="EMBL/GenBank/DDBJ databases">
        <authorList>
            <person name="Nieuwenhuis M."/>
            <person name="Van De Peppel L.J.J."/>
        </authorList>
    </citation>
    <scope>NUCLEOTIDE SEQUENCE</scope>
    <source>
        <strain evidence="8">D49</strain>
    </source>
</reference>
<accession>A0A9P7G064</accession>
<dbReference type="PROSITE" id="PS50292">
    <property type="entry name" value="PEROXIDASE_3"/>
    <property type="match status" value="1"/>
</dbReference>
<organism evidence="8 9">
    <name type="scientific">Sphagnurus paluster</name>
    <dbReference type="NCBI Taxonomy" id="117069"/>
    <lineage>
        <taxon>Eukaryota</taxon>
        <taxon>Fungi</taxon>
        <taxon>Dikarya</taxon>
        <taxon>Basidiomycota</taxon>
        <taxon>Agaricomycotina</taxon>
        <taxon>Agaricomycetes</taxon>
        <taxon>Agaricomycetidae</taxon>
        <taxon>Agaricales</taxon>
        <taxon>Tricholomatineae</taxon>
        <taxon>Lyophyllaceae</taxon>
        <taxon>Sphagnurus</taxon>
    </lineage>
</organism>
<sequence>MAYFTTSCSQESNSSESAEKISPATTAPQTIRDFRDNASSPSKDTFKDSDNITTIQVKKGNAINLNLSTLLSLLDGIRHKESIDDRKFLLEHALTFVSRLNEGPLATTIQNKIVELLYNDLGHPPATSIGNAYAWRTADGSHNNIDLPNMGKAGTPYARSVQQTHPVPKNQLPDPGLIFDTVFRTSHRDVNINETSSYVDLSPLYGHNQEAQNQVRVRDGYGLLKPDVFAEDRLLLLPPAVCAILVLFNRNHNYIARKLLAINERGTYVDPSTLRTDIPAQKNKLLAQEEELFQIARLINCGWFASVVFSDYFSCILGLVRDGSSWSLNPFGEIRNDDHSVFERDLADLSDSFYLSSAYKTFSEWNTDKEVADAAEKLYGHIDHLELYVGLQAEEAKPVMEGAGLCPGFTISRAILSDAIALTRGDRFFTQDYTPFNLTAWGFADCQRDPNAFGFGSTLGRLLLRTLPDHYTENSIYTFFPLMTPDAMKPHLKKLNVIDQYDLWRPVAKTVIKTVNAYPQVAAILKDSDTFSSPYAARAARVIQGKGFYAVDGADAQEKVYKALGDTPDSINKIGRFFYEKTRELIDARSFSLVGKKTNGVDLVREVLKYVPVYWAASDIAGFSLKTKDYPHGHYTPEELYRILGDIYSFVFLDIEASKVMVLGAKVTTHVKTLLGHIKAHLGQGLVSRTKKVEHNALVKRLSAIGGSPDELATTILALMVGSTVEISLAITNTINLYLSSEQEAELRGLAKADDVKNSLDGFVYEALRLDPPLQGVYRTATKDHNVEGLVVQKGDRIFLDVAQANQNQSVFSEAKAVNVKRGPNNILHGDGAFSHLGEQLTVKIIAEVLRAVFQYENVRRAPGQSGTLKRYKDHSRPELGYAYLDHEQFSSAWPTSLTILYDTPQANGT</sequence>